<proteinExistence type="predicted"/>
<dbReference type="Pfam" id="PF00483">
    <property type="entry name" value="NTP_transferase"/>
    <property type="match status" value="1"/>
</dbReference>
<organism evidence="3 4">
    <name type="scientific">Candidatus Magasanikbacteria bacterium CG_4_10_14_0_2_um_filter_33_14</name>
    <dbReference type="NCBI Taxonomy" id="1974636"/>
    <lineage>
        <taxon>Bacteria</taxon>
        <taxon>Candidatus Magasanikiibacteriota</taxon>
    </lineage>
</organism>
<evidence type="ECO:0000313" key="4">
    <source>
        <dbReference type="Proteomes" id="UP000231453"/>
    </source>
</evidence>
<dbReference type="SUPFAM" id="SSF53448">
    <property type="entry name" value="Nucleotide-diphospho-sugar transferases"/>
    <property type="match status" value="1"/>
</dbReference>
<dbReference type="Gene3D" id="3.90.550.10">
    <property type="entry name" value="Spore Coat Polysaccharide Biosynthesis Protein SpsA, Chain A"/>
    <property type="match status" value="1"/>
</dbReference>
<evidence type="ECO:0000259" key="1">
    <source>
        <dbReference type="Pfam" id="PF00483"/>
    </source>
</evidence>
<dbReference type="Proteomes" id="UP000231453">
    <property type="component" value="Unassembled WGS sequence"/>
</dbReference>
<dbReference type="PANTHER" id="PTHR46390:SF1">
    <property type="entry name" value="MANNOSE-1-PHOSPHATE GUANYLYLTRANSFERASE"/>
    <property type="match status" value="1"/>
</dbReference>
<sequence length="370" mass="41821">MKILIFAGGAGTRLWPISRKSSPKQFEILKGDKSTIAMALDRIKDFGLENVYVSTNDKYVDLVYSHLPELDKNNIMGEPARRDLAAAVGLALMRLKKQGVSGTIAMLWADHFMKKPDNFVEALKKADKLIAENPKRFVFLGEEPRFANENLGWINLGENIDPVSAKASADKSIDNEDDILDKNLYAFNGWKYRPELLKCQEMFESQEWMWNPGYFVFDIDFVLELYKKHKPEMYIALQDMVNGEKDLATEYPKLEAESFDSAIVEKIDKDQAVVIKVGLGWTDPGTLYALKEALVDGQDKNFEKGNVVDLDSTDSLILNEEKGRLVATVGLKGMVVVNTNNTTLVCHKNDVPRIKELLKKIEEEGLESYL</sequence>
<dbReference type="SUPFAM" id="SSF159283">
    <property type="entry name" value="Guanosine diphospho-D-mannose pyrophosphorylase/mannose-6-phosphate isomerase linker domain"/>
    <property type="match status" value="1"/>
</dbReference>
<dbReference type="GO" id="GO:0004475">
    <property type="term" value="F:mannose-1-phosphate guanylyltransferase (GTP) activity"/>
    <property type="evidence" value="ECO:0007669"/>
    <property type="project" value="TreeGrafter"/>
</dbReference>
<dbReference type="InterPro" id="IPR051161">
    <property type="entry name" value="Mannose-6P_isomerase_type2"/>
</dbReference>
<dbReference type="EMBL" id="PFPL01000016">
    <property type="protein sequence ID" value="PIZ96594.1"/>
    <property type="molecule type" value="Genomic_DNA"/>
</dbReference>
<comment type="caution">
    <text evidence="3">The sequence shown here is derived from an EMBL/GenBank/DDBJ whole genome shotgun (WGS) entry which is preliminary data.</text>
</comment>
<reference evidence="4" key="1">
    <citation type="submission" date="2017-09" db="EMBL/GenBank/DDBJ databases">
        <title>Depth-based differentiation of microbial function through sediment-hosted aquifers and enrichment of novel symbionts in the deep terrestrial subsurface.</title>
        <authorList>
            <person name="Probst A.J."/>
            <person name="Ladd B."/>
            <person name="Jarett J.K."/>
            <person name="Geller-Mcgrath D.E."/>
            <person name="Sieber C.M.K."/>
            <person name="Emerson J.B."/>
            <person name="Anantharaman K."/>
            <person name="Thomas B.C."/>
            <person name="Malmstrom R."/>
            <person name="Stieglmeier M."/>
            <person name="Klingl A."/>
            <person name="Woyke T."/>
            <person name="Ryan C.M."/>
            <person name="Banfield J.F."/>
        </authorList>
    </citation>
    <scope>NUCLEOTIDE SEQUENCE [LARGE SCALE GENOMIC DNA]</scope>
</reference>
<dbReference type="InterPro" id="IPR005835">
    <property type="entry name" value="NTP_transferase_dom"/>
</dbReference>
<gene>
    <name evidence="3" type="ORF">COX80_00970</name>
</gene>
<evidence type="ECO:0000259" key="2">
    <source>
        <dbReference type="Pfam" id="PF22640"/>
    </source>
</evidence>
<evidence type="ECO:0000313" key="3">
    <source>
        <dbReference type="EMBL" id="PIZ96594.1"/>
    </source>
</evidence>
<feature type="domain" description="Nucleotidyl transferase" evidence="1">
    <location>
        <begin position="4"/>
        <end position="295"/>
    </location>
</feature>
<dbReference type="Pfam" id="PF22640">
    <property type="entry name" value="ManC_GMP_beta-helix"/>
    <property type="match status" value="1"/>
</dbReference>
<feature type="domain" description="MannoseP isomerase/GMP-like beta-helix" evidence="2">
    <location>
        <begin position="305"/>
        <end position="360"/>
    </location>
</feature>
<dbReference type="InterPro" id="IPR029044">
    <property type="entry name" value="Nucleotide-diphossugar_trans"/>
</dbReference>
<dbReference type="GO" id="GO:0009298">
    <property type="term" value="P:GDP-mannose biosynthetic process"/>
    <property type="evidence" value="ECO:0007669"/>
    <property type="project" value="TreeGrafter"/>
</dbReference>
<dbReference type="AlphaFoldDB" id="A0A2M7VBR3"/>
<dbReference type="InterPro" id="IPR054566">
    <property type="entry name" value="ManC/GMP-like_b-helix"/>
</dbReference>
<protein>
    <submittedName>
        <fullName evidence="3">Uncharacterized protein</fullName>
    </submittedName>
</protein>
<dbReference type="PANTHER" id="PTHR46390">
    <property type="entry name" value="MANNOSE-1-PHOSPHATE GUANYLYLTRANSFERASE"/>
    <property type="match status" value="1"/>
</dbReference>
<name>A0A2M7VBR3_9BACT</name>
<accession>A0A2M7VBR3</accession>